<accession>A0ABY0CNY5</accession>
<comment type="caution">
    <text evidence="3">The sequence shown here is derived from an EMBL/GenBank/DDBJ whole genome shotgun (WGS) entry which is preliminary data.</text>
</comment>
<proteinExistence type="predicted"/>
<evidence type="ECO:0000259" key="2">
    <source>
        <dbReference type="Pfam" id="PF22886"/>
    </source>
</evidence>
<dbReference type="InterPro" id="IPR019260">
    <property type="entry name" value="DUF2262"/>
</dbReference>
<organism evidence="3 4">
    <name type="scientific">Lujinxingia sediminis</name>
    <dbReference type="NCBI Taxonomy" id="2480984"/>
    <lineage>
        <taxon>Bacteria</taxon>
        <taxon>Deltaproteobacteria</taxon>
        <taxon>Bradymonadales</taxon>
        <taxon>Lujinxingiaceae</taxon>
        <taxon>Lujinxingia</taxon>
    </lineage>
</organism>
<dbReference type="Pfam" id="PF22886">
    <property type="entry name" value="DUF7021"/>
    <property type="match status" value="1"/>
</dbReference>
<evidence type="ECO:0000313" key="3">
    <source>
        <dbReference type="EMBL" id="RVU40973.1"/>
    </source>
</evidence>
<dbReference type="Pfam" id="PF10020">
    <property type="entry name" value="DUF2262"/>
    <property type="match status" value="1"/>
</dbReference>
<name>A0ABY0CNY5_9DELT</name>
<evidence type="ECO:0000259" key="1">
    <source>
        <dbReference type="Pfam" id="PF10020"/>
    </source>
</evidence>
<evidence type="ECO:0000313" key="4">
    <source>
        <dbReference type="Proteomes" id="UP000282926"/>
    </source>
</evidence>
<feature type="domain" description="DUF2262" evidence="1">
    <location>
        <begin position="121"/>
        <end position="255"/>
    </location>
</feature>
<protein>
    <submittedName>
        <fullName evidence="3">DUF2262 domain-containing protein</fullName>
    </submittedName>
</protein>
<sequence length="257" mass="29228">MMVELASIREIVGLVGLRGVGGYRVPPDDTWSVDFSLDWWRDPSGELRKEPLKVTIKVKSHSEVQSVQSVIRSCHIYRFRVRLADDGSRAELVEPEGTPVEDEVLFQRAEELKQPVTVENDVFGTLTFDSVLGWYEVRYVWNAKDIVLYLSTEHEEGLEELLDAVTTFGARQAQWDRRVRKYAASQLLELRNTVWRHDDEDVLSEDEFMRSMIPEAITMYPGGRFEMSFDDGGGVLGHLIMVGGCLDGAFEYADICG</sequence>
<feature type="domain" description="DUF7021" evidence="2">
    <location>
        <begin position="8"/>
        <end position="111"/>
    </location>
</feature>
<dbReference type="RefSeq" id="WP_127781384.1">
    <property type="nucleotide sequence ID" value="NZ_SADD01000020.1"/>
</dbReference>
<reference evidence="3 4" key="1">
    <citation type="submission" date="2019-01" db="EMBL/GenBank/DDBJ databases">
        <title>Lujinxingia litoralis gen. nov., sp. nov. and Lujinxingia sediminis gen. nov., sp. nov., new members in the order Bradymonadales, isolated from coastal sediment.</title>
        <authorList>
            <person name="Li C.-M."/>
        </authorList>
    </citation>
    <scope>NUCLEOTIDE SEQUENCE [LARGE SCALE GENOMIC DNA]</scope>
    <source>
        <strain evidence="3 4">SEH01</strain>
    </source>
</reference>
<dbReference type="EMBL" id="SADD01000020">
    <property type="protein sequence ID" value="RVU40973.1"/>
    <property type="molecule type" value="Genomic_DNA"/>
</dbReference>
<keyword evidence="4" id="KW-1185">Reference proteome</keyword>
<dbReference type="InterPro" id="IPR054286">
    <property type="entry name" value="DUF7021"/>
</dbReference>
<gene>
    <name evidence="3" type="ORF">EA187_19525</name>
</gene>
<dbReference type="Proteomes" id="UP000282926">
    <property type="component" value="Unassembled WGS sequence"/>
</dbReference>